<comment type="caution">
    <text evidence="2">The sequence shown here is derived from an EMBL/GenBank/DDBJ whole genome shotgun (WGS) entry which is preliminary data.</text>
</comment>
<proteinExistence type="predicted"/>
<organism evidence="2 3">
    <name type="scientific">Acetobacter malorum DSM 14337</name>
    <dbReference type="NCBI Taxonomy" id="1307910"/>
    <lineage>
        <taxon>Bacteria</taxon>
        <taxon>Pseudomonadati</taxon>
        <taxon>Pseudomonadota</taxon>
        <taxon>Alphaproteobacteria</taxon>
        <taxon>Acetobacterales</taxon>
        <taxon>Acetobacteraceae</taxon>
        <taxon>Acetobacter</taxon>
    </lineage>
</organism>
<sequence>MTEHQTREIAANEHHVKHQKAMAARKPVWEVYHPNNAGRWSARMVLTHPHPVPTDCLIHGQSREEVRAKMPPGLRLQEGGRDLPPGVEEAWVGTDK</sequence>
<keyword evidence="3" id="KW-1185">Reference proteome</keyword>
<protein>
    <submittedName>
        <fullName evidence="2">Uncharacterized protein</fullName>
    </submittedName>
</protein>
<name>A0ABQ0PZL7_9PROT</name>
<dbReference type="EMBL" id="BAPF01000054">
    <property type="protein sequence ID" value="GBQ85518.1"/>
    <property type="molecule type" value="Genomic_DNA"/>
</dbReference>
<dbReference type="GeneID" id="29557858"/>
<feature type="region of interest" description="Disordered" evidence="1">
    <location>
        <begin position="74"/>
        <end position="96"/>
    </location>
</feature>
<evidence type="ECO:0000313" key="2">
    <source>
        <dbReference type="EMBL" id="GBQ85518.1"/>
    </source>
</evidence>
<feature type="compositionally biased region" description="Basic and acidic residues" evidence="1">
    <location>
        <begin position="1"/>
        <end position="14"/>
    </location>
</feature>
<evidence type="ECO:0000313" key="3">
    <source>
        <dbReference type="Proteomes" id="UP001065047"/>
    </source>
</evidence>
<dbReference type="Proteomes" id="UP001065047">
    <property type="component" value="Unassembled WGS sequence"/>
</dbReference>
<evidence type="ECO:0000256" key="1">
    <source>
        <dbReference type="SAM" id="MobiDB-lite"/>
    </source>
</evidence>
<dbReference type="RefSeq" id="WP_061506294.1">
    <property type="nucleotide sequence ID" value="NZ_BAPF01000054.1"/>
</dbReference>
<reference evidence="2" key="1">
    <citation type="submission" date="2013-04" db="EMBL/GenBank/DDBJ databases">
        <title>The genome sequencing project of 58 acetic acid bacteria.</title>
        <authorList>
            <person name="Okamoto-Kainuma A."/>
            <person name="Ishikawa M."/>
            <person name="Umino S."/>
            <person name="Koizumi Y."/>
            <person name="Shiwa Y."/>
            <person name="Yoshikawa H."/>
            <person name="Matsutani M."/>
            <person name="Matsushita K."/>
        </authorList>
    </citation>
    <scope>NUCLEOTIDE SEQUENCE</scope>
    <source>
        <strain evidence="2">DSM 14337</strain>
    </source>
</reference>
<feature type="region of interest" description="Disordered" evidence="1">
    <location>
        <begin position="1"/>
        <end position="22"/>
    </location>
</feature>
<accession>A0ABQ0PZL7</accession>
<gene>
    <name evidence="2" type="ORF">AA14337_3092</name>
</gene>